<protein>
    <submittedName>
        <fullName evidence="2">Uncharacterized protein</fullName>
    </submittedName>
</protein>
<evidence type="ECO:0000256" key="1">
    <source>
        <dbReference type="SAM" id="Phobius"/>
    </source>
</evidence>
<feature type="transmembrane region" description="Helical" evidence="1">
    <location>
        <begin position="34"/>
        <end position="54"/>
    </location>
</feature>
<name>Q028V3_SOLUE</name>
<feature type="transmembrane region" description="Helical" evidence="1">
    <location>
        <begin position="66"/>
        <end position="83"/>
    </location>
</feature>
<dbReference type="eggNOG" id="ENOG5030NDV">
    <property type="taxonomic scope" value="Bacteria"/>
</dbReference>
<dbReference type="STRING" id="234267.Acid_1457"/>
<keyword evidence="1" id="KW-0472">Membrane</keyword>
<reference evidence="2" key="1">
    <citation type="submission" date="2006-10" db="EMBL/GenBank/DDBJ databases">
        <title>Complete sequence of Solibacter usitatus Ellin6076.</title>
        <authorList>
            <consortium name="US DOE Joint Genome Institute"/>
            <person name="Copeland A."/>
            <person name="Lucas S."/>
            <person name="Lapidus A."/>
            <person name="Barry K."/>
            <person name="Detter J.C."/>
            <person name="Glavina del Rio T."/>
            <person name="Hammon N."/>
            <person name="Israni S."/>
            <person name="Dalin E."/>
            <person name="Tice H."/>
            <person name="Pitluck S."/>
            <person name="Thompson L.S."/>
            <person name="Brettin T."/>
            <person name="Bruce D."/>
            <person name="Han C."/>
            <person name="Tapia R."/>
            <person name="Gilna P."/>
            <person name="Schmutz J."/>
            <person name="Larimer F."/>
            <person name="Land M."/>
            <person name="Hauser L."/>
            <person name="Kyrpides N."/>
            <person name="Mikhailova N."/>
            <person name="Janssen P.H."/>
            <person name="Kuske C.R."/>
            <person name="Richardson P."/>
        </authorList>
    </citation>
    <scope>NUCLEOTIDE SEQUENCE</scope>
    <source>
        <strain evidence="2">Ellin6076</strain>
    </source>
</reference>
<keyword evidence="1" id="KW-0812">Transmembrane</keyword>
<gene>
    <name evidence="2" type="ordered locus">Acid_1457</name>
</gene>
<dbReference type="AlphaFoldDB" id="Q028V3"/>
<keyword evidence="1" id="KW-1133">Transmembrane helix</keyword>
<accession>Q028V3</accession>
<evidence type="ECO:0000313" key="2">
    <source>
        <dbReference type="EMBL" id="ABJ82449.1"/>
    </source>
</evidence>
<dbReference type="HOGENOM" id="CLU_2425348_0_0_0"/>
<dbReference type="EMBL" id="CP000473">
    <property type="protein sequence ID" value="ABJ82449.1"/>
    <property type="molecule type" value="Genomic_DNA"/>
</dbReference>
<dbReference type="OrthoDB" id="1495713at2"/>
<feature type="transmembrane region" description="Helical" evidence="1">
    <location>
        <begin position="6"/>
        <end position="27"/>
    </location>
</feature>
<dbReference type="KEGG" id="sus:Acid_1457"/>
<proteinExistence type="predicted"/>
<sequence>MPCLLVIILLAFPRVVLLVMALTSNYLQRAYTNLLIPILGFFFLPLTTIVYAWLANNHMPLEGLNLVYLVIAVIVDVGGLGGGESHRRSRL</sequence>
<dbReference type="InParanoid" id="Q028V3"/>
<organism evidence="2">
    <name type="scientific">Solibacter usitatus (strain Ellin6076)</name>
    <dbReference type="NCBI Taxonomy" id="234267"/>
    <lineage>
        <taxon>Bacteria</taxon>
        <taxon>Pseudomonadati</taxon>
        <taxon>Acidobacteriota</taxon>
        <taxon>Terriglobia</taxon>
        <taxon>Bryobacterales</taxon>
        <taxon>Solibacteraceae</taxon>
        <taxon>Candidatus Solibacter</taxon>
    </lineage>
</organism>